<reference evidence="2" key="1">
    <citation type="submission" date="2022-11" db="UniProtKB">
        <authorList>
            <consortium name="WormBaseParasite"/>
        </authorList>
    </citation>
    <scope>IDENTIFICATION</scope>
</reference>
<evidence type="ECO:0000313" key="2">
    <source>
        <dbReference type="WBParaSite" id="nRc.2.0.1.t11294-RA"/>
    </source>
</evidence>
<name>A0A915IAT5_ROMCU</name>
<organism evidence="1 2">
    <name type="scientific">Romanomermis culicivorax</name>
    <name type="common">Nematode worm</name>
    <dbReference type="NCBI Taxonomy" id="13658"/>
    <lineage>
        <taxon>Eukaryota</taxon>
        <taxon>Metazoa</taxon>
        <taxon>Ecdysozoa</taxon>
        <taxon>Nematoda</taxon>
        <taxon>Enoplea</taxon>
        <taxon>Dorylaimia</taxon>
        <taxon>Mermithida</taxon>
        <taxon>Mermithoidea</taxon>
        <taxon>Mermithidae</taxon>
        <taxon>Romanomermis</taxon>
    </lineage>
</organism>
<dbReference type="AlphaFoldDB" id="A0A915IAT5"/>
<protein>
    <submittedName>
        <fullName evidence="2">Uncharacterized protein</fullName>
    </submittedName>
</protein>
<proteinExistence type="predicted"/>
<dbReference type="Proteomes" id="UP000887565">
    <property type="component" value="Unplaced"/>
</dbReference>
<keyword evidence="1" id="KW-1185">Reference proteome</keyword>
<evidence type="ECO:0000313" key="1">
    <source>
        <dbReference type="Proteomes" id="UP000887565"/>
    </source>
</evidence>
<accession>A0A915IAT5</accession>
<dbReference type="WBParaSite" id="nRc.2.0.1.t11294-RA">
    <property type="protein sequence ID" value="nRc.2.0.1.t11294-RA"/>
    <property type="gene ID" value="nRc.2.0.1.g11294"/>
</dbReference>
<sequence length="141" mass="14948">SVGIPGGGPWAIKRARGPGVPSVSRYDAITLTWPVVSRVVDGFTLTGVASFGGGGGKADDGVGAETTAAAGKPMTELKDSKALGVDINKRAMHYKLLKQIGFLVSFAIEMDFQVERFKLLAIRFLENGKCSRKNFGLECIS</sequence>